<keyword evidence="1" id="KW-0805">Transcription regulation</keyword>
<feature type="domain" description="HTH deoR-type" evidence="4">
    <location>
        <begin position="21"/>
        <end position="76"/>
    </location>
</feature>
<evidence type="ECO:0000256" key="2">
    <source>
        <dbReference type="ARBA" id="ARBA00023125"/>
    </source>
</evidence>
<evidence type="ECO:0000256" key="3">
    <source>
        <dbReference type="ARBA" id="ARBA00023163"/>
    </source>
</evidence>
<dbReference type="PROSITE" id="PS51000">
    <property type="entry name" value="HTH_DEOR_2"/>
    <property type="match status" value="1"/>
</dbReference>
<dbReference type="PANTHER" id="PTHR30363">
    <property type="entry name" value="HTH-TYPE TRANSCRIPTIONAL REGULATOR SRLR-RELATED"/>
    <property type="match status" value="1"/>
</dbReference>
<keyword evidence="3" id="KW-0804">Transcription</keyword>
<evidence type="ECO:0000259" key="4">
    <source>
        <dbReference type="PROSITE" id="PS51000"/>
    </source>
</evidence>
<sequence>MHCETWQSARSSQTKGKVMLPSQRHQIILSLVSDQPAVSIRELTESLGVSRETVRKDIEHLAGENRLLQVRGGATRILTAERPMQTRATTNREGKARIAAHVAAQIDDGASIFIDNGSTTLAVAVALARLRQDLIVYTNDLKIAEVIGPAAREVTVLGGRLDLDVGATFGLVTLEHLSHYRAEYALIGGGGVSARALFTDFSREAAEMRLRMMQQAEEALILVDSSKFGEVGQVVLGPLPKGVRMVSELAPPDEISAALTAASVRVDLADSVSE</sequence>
<keyword evidence="2" id="KW-0238">DNA-binding</keyword>
<dbReference type="Pfam" id="PF00455">
    <property type="entry name" value="DeoRC"/>
    <property type="match status" value="1"/>
</dbReference>
<evidence type="ECO:0000256" key="1">
    <source>
        <dbReference type="ARBA" id="ARBA00023015"/>
    </source>
</evidence>
<protein>
    <submittedName>
        <fullName evidence="5">DeoR/GlpR transcriptional regulator</fullName>
    </submittedName>
</protein>
<dbReference type="PRINTS" id="PR00037">
    <property type="entry name" value="HTHLACR"/>
</dbReference>
<dbReference type="GO" id="GO:0003677">
    <property type="term" value="F:DNA binding"/>
    <property type="evidence" value="ECO:0007669"/>
    <property type="project" value="UniProtKB-KW"/>
</dbReference>
<dbReference type="SUPFAM" id="SSF100950">
    <property type="entry name" value="NagB/RpiA/CoA transferase-like"/>
    <property type="match status" value="1"/>
</dbReference>
<reference evidence="5 6" key="1">
    <citation type="submission" date="2018-04" db="EMBL/GenBank/DDBJ databases">
        <title>Pelagivirga bohaiensis gen. nov., sp. nov., a bacterium isolated from the Bohai Sea.</title>
        <authorList>
            <person name="Ji X."/>
        </authorList>
    </citation>
    <scope>NUCLEOTIDE SEQUENCE [LARGE SCALE GENOMIC DNA]</scope>
    <source>
        <strain evidence="5 6">BH-SD19</strain>
    </source>
</reference>
<dbReference type="Gene3D" id="1.10.10.10">
    <property type="entry name" value="Winged helix-like DNA-binding domain superfamily/Winged helix DNA-binding domain"/>
    <property type="match status" value="1"/>
</dbReference>
<dbReference type="InterPro" id="IPR014036">
    <property type="entry name" value="DeoR-like_C"/>
</dbReference>
<dbReference type="SMART" id="SM00420">
    <property type="entry name" value="HTH_DEOR"/>
    <property type="match status" value="1"/>
</dbReference>
<dbReference type="AlphaFoldDB" id="A0A2T7G7B4"/>
<dbReference type="GO" id="GO:0003700">
    <property type="term" value="F:DNA-binding transcription factor activity"/>
    <property type="evidence" value="ECO:0007669"/>
    <property type="project" value="InterPro"/>
</dbReference>
<dbReference type="InterPro" id="IPR050313">
    <property type="entry name" value="Carb_Metab_HTH_regulators"/>
</dbReference>
<dbReference type="Proteomes" id="UP000244446">
    <property type="component" value="Unassembled WGS sequence"/>
</dbReference>
<dbReference type="InterPro" id="IPR036390">
    <property type="entry name" value="WH_DNA-bd_sf"/>
</dbReference>
<dbReference type="SUPFAM" id="SSF46785">
    <property type="entry name" value="Winged helix' DNA-binding domain"/>
    <property type="match status" value="1"/>
</dbReference>
<gene>
    <name evidence="5" type="ORF">DC366_08770</name>
</gene>
<dbReference type="InterPro" id="IPR001034">
    <property type="entry name" value="DeoR_HTH"/>
</dbReference>
<accession>A0A2T7G7B4</accession>
<dbReference type="InterPro" id="IPR018356">
    <property type="entry name" value="Tscrpt_reg_HTH_DeoR_CS"/>
</dbReference>
<dbReference type="PANTHER" id="PTHR30363:SF44">
    <property type="entry name" value="AGA OPERON TRANSCRIPTIONAL REPRESSOR-RELATED"/>
    <property type="match status" value="1"/>
</dbReference>
<evidence type="ECO:0000313" key="5">
    <source>
        <dbReference type="EMBL" id="PVA10325.1"/>
    </source>
</evidence>
<proteinExistence type="predicted"/>
<name>A0A2T7G7B4_9RHOB</name>
<evidence type="ECO:0000313" key="6">
    <source>
        <dbReference type="Proteomes" id="UP000244446"/>
    </source>
</evidence>
<dbReference type="PROSITE" id="PS00894">
    <property type="entry name" value="HTH_DEOR_1"/>
    <property type="match status" value="1"/>
</dbReference>
<dbReference type="EMBL" id="QCYH01000004">
    <property type="protein sequence ID" value="PVA10325.1"/>
    <property type="molecule type" value="Genomic_DNA"/>
</dbReference>
<dbReference type="SMART" id="SM01134">
    <property type="entry name" value="DeoRC"/>
    <property type="match status" value="1"/>
</dbReference>
<dbReference type="InterPro" id="IPR036388">
    <property type="entry name" value="WH-like_DNA-bd_sf"/>
</dbReference>
<comment type="caution">
    <text evidence="5">The sequence shown here is derived from an EMBL/GenBank/DDBJ whole genome shotgun (WGS) entry which is preliminary data.</text>
</comment>
<organism evidence="5 6">
    <name type="scientific">Pelagivirga sediminicola</name>
    <dbReference type="NCBI Taxonomy" id="2170575"/>
    <lineage>
        <taxon>Bacteria</taxon>
        <taxon>Pseudomonadati</taxon>
        <taxon>Pseudomonadota</taxon>
        <taxon>Alphaproteobacteria</taxon>
        <taxon>Rhodobacterales</taxon>
        <taxon>Paracoccaceae</taxon>
        <taxon>Pelagivirga</taxon>
    </lineage>
</organism>
<dbReference type="Pfam" id="PF08220">
    <property type="entry name" value="HTH_DeoR"/>
    <property type="match status" value="1"/>
</dbReference>
<keyword evidence="6" id="KW-1185">Reference proteome</keyword>
<dbReference type="InterPro" id="IPR037171">
    <property type="entry name" value="NagB/RpiA_transferase-like"/>
</dbReference>